<evidence type="ECO:0000256" key="3">
    <source>
        <dbReference type="SAM" id="Phobius"/>
    </source>
</evidence>
<keyword evidence="3" id="KW-0812">Transmembrane</keyword>
<name>A0A8S0QIH0_OLEEU</name>
<dbReference type="AlphaFoldDB" id="A0A8S0QIH0"/>
<sequence length="694" mass="79046">MNDTAAVTSDIAIPDMQKFMHEGLSYNTKDMERVQNALKVSYEVDMTLALFSEKLTNMEDLLSRILLWENDIGSIPVEDDNISAELIEKALMFDLLCAFLCSEVRELDNLMGDLQDTIVNALNEISSCGQPTELLTGLESKLRDSEELLKQSQEQVQEIKIQLAKLQMSSFSSKQNEWKYDLVEGLNEEFHLESTEFKPQMQTMEQRRVLRMLEKSLARELGLEKKLTGLKQNEEDLKLKIRLTEQVAVRMEEAAEAAWSRFLEAENTAEVLTGISKEMAGRLQIVRFNLNGSTNKEEEMKSKLQDCIDQLNDKEFAIGKLNSSISQLIADNSEVTHVREQFNMLGEKLNETESQLKKANASSETSQLKLKEMEGEIQSLRETIYDAESRAESAETKVTYLTETNMELTEELGFLRGSNDSNTKKASILEKQLRELDIQLQHARASSEASQEQQNMLYSAIWDMEILIDELKQKVANAESKTESAENRCIILSDTNSELNEELDFLRARMEFLEKSINQETIEKNSCMDDINIKTDLIMDMVTQLALERERIHKQLYYLTKENKLLREKFQESTKLAPVVQRDNSSSENKEFPSSGLNSLDAFSTRFSAEMTTPFSSKSFQVYKSPGDVAPDQSEVSSSSANNETNSSPMVDAERMVKTRSCRRTFTIMAVLMLSILAAHLFNKNPVALKFFES</sequence>
<evidence type="ECO:0000313" key="6">
    <source>
        <dbReference type="Proteomes" id="UP000594638"/>
    </source>
</evidence>
<feature type="coiled-coil region" evidence="1">
    <location>
        <begin position="426"/>
        <end position="523"/>
    </location>
</feature>
<dbReference type="Gramene" id="OE9A097913T1">
    <property type="protein sequence ID" value="OE9A097913C1"/>
    <property type="gene ID" value="OE9A097913"/>
</dbReference>
<evidence type="ECO:0000313" key="5">
    <source>
        <dbReference type="EMBL" id="CAA2967177.1"/>
    </source>
</evidence>
<keyword evidence="3" id="KW-0472">Membrane</keyword>
<accession>A0A8S0QIH0</accession>
<feature type="transmembrane region" description="Helical" evidence="3">
    <location>
        <begin position="665"/>
        <end position="682"/>
    </location>
</feature>
<dbReference type="PANTHER" id="PTHR35705">
    <property type="entry name" value="WPP DOMAIN-INTERACTING TAIL-ANCHORED PROTEIN 1"/>
    <property type="match status" value="1"/>
</dbReference>
<comment type="caution">
    <text evidence="5">The sequence shown here is derived from an EMBL/GenBank/DDBJ whole genome shotgun (WGS) entry which is preliminary data.</text>
</comment>
<dbReference type="InterPro" id="IPR039976">
    <property type="entry name" value="WIT1/WIT2"/>
</dbReference>
<evidence type="ECO:0000256" key="2">
    <source>
        <dbReference type="SAM" id="MobiDB-lite"/>
    </source>
</evidence>
<feature type="compositionally biased region" description="Low complexity" evidence="2">
    <location>
        <begin position="634"/>
        <end position="648"/>
    </location>
</feature>
<evidence type="ECO:0000259" key="4">
    <source>
        <dbReference type="Pfam" id="PF26581"/>
    </source>
</evidence>
<dbReference type="Proteomes" id="UP000594638">
    <property type="component" value="Unassembled WGS sequence"/>
</dbReference>
<keyword evidence="1" id="KW-0175">Coiled coil</keyword>
<dbReference type="Gramene" id="OE9A097913T4">
    <property type="protein sequence ID" value="OE9A097913C4"/>
    <property type="gene ID" value="OE9A097913"/>
</dbReference>
<feature type="domain" description="WIT1/2 N-terminal helical bundle" evidence="4">
    <location>
        <begin position="35"/>
        <end position="170"/>
    </location>
</feature>
<protein>
    <recommendedName>
        <fullName evidence="4">WIT1/2 N-terminal helical bundle domain-containing protein</fullName>
    </recommendedName>
</protein>
<dbReference type="EMBL" id="CACTIH010001877">
    <property type="protein sequence ID" value="CAA2967177.1"/>
    <property type="molecule type" value="Genomic_DNA"/>
</dbReference>
<feature type="region of interest" description="Disordered" evidence="2">
    <location>
        <begin position="628"/>
        <end position="651"/>
    </location>
</feature>
<feature type="coiled-coil region" evidence="1">
    <location>
        <begin position="104"/>
        <end position="169"/>
    </location>
</feature>
<feature type="coiled-coil region" evidence="1">
    <location>
        <begin position="342"/>
        <end position="397"/>
    </location>
</feature>
<dbReference type="InterPro" id="IPR058610">
    <property type="entry name" value="WIT1_2_N"/>
</dbReference>
<dbReference type="OrthoDB" id="1936068at2759"/>
<dbReference type="Pfam" id="PF26581">
    <property type="entry name" value="WIT1_2_N"/>
    <property type="match status" value="1"/>
</dbReference>
<evidence type="ECO:0000256" key="1">
    <source>
        <dbReference type="SAM" id="Coils"/>
    </source>
</evidence>
<gene>
    <name evidence="5" type="ORF">OLEA9_A097913</name>
</gene>
<dbReference type="SUPFAM" id="SSF57997">
    <property type="entry name" value="Tropomyosin"/>
    <property type="match status" value="1"/>
</dbReference>
<reference evidence="5 6" key="1">
    <citation type="submission" date="2019-12" db="EMBL/GenBank/DDBJ databases">
        <authorList>
            <person name="Alioto T."/>
            <person name="Alioto T."/>
            <person name="Gomez Garrido J."/>
        </authorList>
    </citation>
    <scope>NUCLEOTIDE SEQUENCE [LARGE SCALE GENOMIC DNA]</scope>
</reference>
<keyword evidence="3" id="KW-1133">Transmembrane helix</keyword>
<keyword evidence="6" id="KW-1185">Reference proteome</keyword>
<proteinExistence type="predicted"/>
<organism evidence="5 6">
    <name type="scientific">Olea europaea subsp. europaea</name>
    <dbReference type="NCBI Taxonomy" id="158383"/>
    <lineage>
        <taxon>Eukaryota</taxon>
        <taxon>Viridiplantae</taxon>
        <taxon>Streptophyta</taxon>
        <taxon>Embryophyta</taxon>
        <taxon>Tracheophyta</taxon>
        <taxon>Spermatophyta</taxon>
        <taxon>Magnoliopsida</taxon>
        <taxon>eudicotyledons</taxon>
        <taxon>Gunneridae</taxon>
        <taxon>Pentapetalae</taxon>
        <taxon>asterids</taxon>
        <taxon>lamiids</taxon>
        <taxon>Lamiales</taxon>
        <taxon>Oleaceae</taxon>
        <taxon>Oleeae</taxon>
        <taxon>Olea</taxon>
    </lineage>
</organism>
<dbReference type="PANTHER" id="PTHR35705:SF2">
    <property type="entry name" value="WPP DOMAIN-INTERACTING TAIL-ANCHORED PROTEIN 2"/>
    <property type="match status" value="1"/>
</dbReference>
<dbReference type="Gene3D" id="1.20.5.170">
    <property type="match status" value="1"/>
</dbReference>
<dbReference type="Gramene" id="OE9A097913T3">
    <property type="protein sequence ID" value="OE9A097913C3"/>
    <property type="gene ID" value="OE9A097913"/>
</dbReference>